<evidence type="ECO:0000313" key="7">
    <source>
        <dbReference type="Proteomes" id="UP000663854"/>
    </source>
</evidence>
<evidence type="ECO:0000313" key="6">
    <source>
        <dbReference type="EMBL" id="CAF1078136.1"/>
    </source>
</evidence>
<protein>
    <recommendedName>
        <fullName evidence="4">EF-hand domain-containing protein</fullName>
    </recommendedName>
</protein>
<dbReference type="SMART" id="SM00054">
    <property type="entry name" value="EFh"/>
    <property type="match status" value="5"/>
</dbReference>
<dbReference type="Pfam" id="PF13202">
    <property type="entry name" value="EF-hand_5"/>
    <property type="match status" value="1"/>
</dbReference>
<evidence type="ECO:0000256" key="3">
    <source>
        <dbReference type="ARBA" id="ARBA00022837"/>
    </source>
</evidence>
<feature type="domain" description="EF-hand" evidence="4">
    <location>
        <begin position="131"/>
        <end position="166"/>
    </location>
</feature>
<keyword evidence="8" id="KW-1185">Reference proteome</keyword>
<dbReference type="InterPro" id="IPR011992">
    <property type="entry name" value="EF-hand-dom_pair"/>
</dbReference>
<dbReference type="GO" id="GO:0005783">
    <property type="term" value="C:endoplasmic reticulum"/>
    <property type="evidence" value="ECO:0007669"/>
    <property type="project" value="TreeGrafter"/>
</dbReference>
<dbReference type="EMBL" id="CAJNOL010000467">
    <property type="protein sequence ID" value="CAF1078136.1"/>
    <property type="molecule type" value="Genomic_DNA"/>
</dbReference>
<feature type="domain" description="EF-hand" evidence="4">
    <location>
        <begin position="313"/>
        <end position="348"/>
    </location>
</feature>
<evidence type="ECO:0000259" key="4">
    <source>
        <dbReference type="PROSITE" id="PS50222"/>
    </source>
</evidence>
<evidence type="ECO:0000313" key="8">
    <source>
        <dbReference type="Proteomes" id="UP000663870"/>
    </source>
</evidence>
<reference evidence="5" key="1">
    <citation type="submission" date="2021-02" db="EMBL/GenBank/DDBJ databases">
        <authorList>
            <person name="Nowell W R."/>
        </authorList>
    </citation>
    <scope>NUCLEOTIDE SEQUENCE</scope>
</reference>
<keyword evidence="3" id="KW-0106">Calcium</keyword>
<dbReference type="GO" id="GO:0005509">
    <property type="term" value="F:calcium ion binding"/>
    <property type="evidence" value="ECO:0007669"/>
    <property type="project" value="InterPro"/>
</dbReference>
<dbReference type="EMBL" id="CAJNOH010000315">
    <property type="protein sequence ID" value="CAF0996423.1"/>
    <property type="molecule type" value="Genomic_DNA"/>
</dbReference>
<gene>
    <name evidence="6" type="ORF">JXQ802_LOCUS18040</name>
    <name evidence="5" type="ORF">PYM288_LOCUS14385</name>
</gene>
<sequence>MKFKLVEYLHLFFIFNFDINALPIDVKISQINNSTLNLKEKVILSEYSKDKLTSDLSTSLIIPKFQIPKNFNPLQIAKNLKDFGIHSLKDDKHIEGLPLDRYGQVNPHFHKEIFLGNHELFESDIQRDEIKLHKKLEEIFQEADSNHDERLSKDELLNHALKNVQQHLKEAKDKNSQLFLLIDTNQDGKITWHEYITLYIKFHNVSAYNNTDFHDTNFILESTDLNLRREVYKIRFRWTQADNDGDSELNMDEFLEFRHPEILGRSYKYMVEDTLVQMDRNEDNKISEDEFSFLPQTIVEDQNKKEWAEADKQWLEEQKREFHEMDENGDGFLTKDELLQAYNPMNRVHIDMQIKKLFSKVDDSPKDNSLSLKEIKKHANIFTNMNMLDADGVLHDET</sequence>
<organism evidence="5 7">
    <name type="scientific">Rotaria sordida</name>
    <dbReference type="NCBI Taxonomy" id="392033"/>
    <lineage>
        <taxon>Eukaryota</taxon>
        <taxon>Metazoa</taxon>
        <taxon>Spiralia</taxon>
        <taxon>Gnathifera</taxon>
        <taxon>Rotifera</taxon>
        <taxon>Eurotatoria</taxon>
        <taxon>Bdelloidea</taxon>
        <taxon>Philodinida</taxon>
        <taxon>Philodinidae</taxon>
        <taxon>Rotaria</taxon>
    </lineage>
</organism>
<evidence type="ECO:0000256" key="2">
    <source>
        <dbReference type="ARBA" id="ARBA00022737"/>
    </source>
</evidence>
<dbReference type="AlphaFoldDB" id="A0A814GHD9"/>
<accession>A0A814GHD9</accession>
<evidence type="ECO:0000313" key="5">
    <source>
        <dbReference type="EMBL" id="CAF0996423.1"/>
    </source>
</evidence>
<proteinExistence type="predicted"/>
<comment type="caution">
    <text evidence="5">The sequence shown here is derived from an EMBL/GenBank/DDBJ whole genome shotgun (WGS) entry which is preliminary data.</text>
</comment>
<dbReference type="Gene3D" id="1.10.238.10">
    <property type="entry name" value="EF-hand"/>
    <property type="match status" value="3"/>
</dbReference>
<name>A0A814GHD9_9BILA</name>
<dbReference type="Proteomes" id="UP000663854">
    <property type="component" value="Unassembled WGS sequence"/>
</dbReference>
<dbReference type="SUPFAM" id="SSF47473">
    <property type="entry name" value="EF-hand"/>
    <property type="match status" value="2"/>
</dbReference>
<dbReference type="PANTHER" id="PTHR10827">
    <property type="entry name" value="RETICULOCALBIN"/>
    <property type="match status" value="1"/>
</dbReference>
<dbReference type="InterPro" id="IPR018247">
    <property type="entry name" value="EF_Hand_1_Ca_BS"/>
</dbReference>
<dbReference type="Pfam" id="PF13499">
    <property type="entry name" value="EF-hand_7"/>
    <property type="match status" value="2"/>
</dbReference>
<feature type="domain" description="EF-hand" evidence="4">
    <location>
        <begin position="170"/>
        <end position="205"/>
    </location>
</feature>
<dbReference type="PANTHER" id="PTHR10827:SF98">
    <property type="entry name" value="45 KDA CALCIUM-BINDING PROTEIN"/>
    <property type="match status" value="1"/>
</dbReference>
<dbReference type="PROSITE" id="PS00018">
    <property type="entry name" value="EF_HAND_1"/>
    <property type="match status" value="3"/>
</dbReference>
<evidence type="ECO:0000256" key="1">
    <source>
        <dbReference type="ARBA" id="ARBA00022723"/>
    </source>
</evidence>
<dbReference type="PROSITE" id="PS50222">
    <property type="entry name" value="EF_HAND_2"/>
    <property type="match status" value="3"/>
</dbReference>
<dbReference type="GO" id="GO:0017156">
    <property type="term" value="P:calcium-ion regulated exocytosis"/>
    <property type="evidence" value="ECO:0007669"/>
    <property type="project" value="TreeGrafter"/>
</dbReference>
<keyword evidence="2" id="KW-0677">Repeat</keyword>
<keyword evidence="1" id="KW-0479">Metal-binding</keyword>
<dbReference type="Proteomes" id="UP000663870">
    <property type="component" value="Unassembled WGS sequence"/>
</dbReference>
<dbReference type="InterPro" id="IPR002048">
    <property type="entry name" value="EF_hand_dom"/>
</dbReference>